<dbReference type="AlphaFoldDB" id="A0A8J3NDI4"/>
<dbReference type="Gene3D" id="3.40.630.10">
    <property type="entry name" value="Zn peptidases"/>
    <property type="match status" value="1"/>
</dbReference>
<dbReference type="InterPro" id="IPR011650">
    <property type="entry name" value="Peptidase_M20_dimer"/>
</dbReference>
<organism evidence="4 5">
    <name type="scientific">Actinocatenispora rupis</name>
    <dbReference type="NCBI Taxonomy" id="519421"/>
    <lineage>
        <taxon>Bacteria</taxon>
        <taxon>Bacillati</taxon>
        <taxon>Actinomycetota</taxon>
        <taxon>Actinomycetes</taxon>
        <taxon>Micromonosporales</taxon>
        <taxon>Micromonosporaceae</taxon>
        <taxon>Actinocatenispora</taxon>
    </lineage>
</organism>
<dbReference type="RefSeq" id="WP_203659472.1">
    <property type="nucleotide sequence ID" value="NZ_BAAAZM010000008.1"/>
</dbReference>
<feature type="domain" description="Peptidase M20 dimerisation" evidence="3">
    <location>
        <begin position="164"/>
        <end position="249"/>
    </location>
</feature>
<sequence>MDEALLADAEALLAVQSTAASPRALRHALDLVLDVVGPGFTVERFTSGDRPSALVYPPARRRPEFRVILNSHLDVVPGRPEQFVPRRDGDRLYARGAQDMKVTALAQAYVFRALARDLPYPVALQLVTDEETGGYDGTAHQLAAGVRGRFVVIGEHSGLALVVESKGIADVTLTADGRAAHGAYPWLGDNALVKLTGSVQELLRHYPVPAGEVWRTTVNLARIATDNTAVNQVPAYAEARLDVRFPPEDPDLAGRTPEQVAAHLAALCTDGVLVRVDRLDPPHHTAEDRAEVVALRAAARAEGYPGGFLRKHGAADSRHYAARGVDTVVFGIGGGGQHGPDEYADLTTVAPYRRILTRFLTALPAADGPRTPA</sequence>
<evidence type="ECO:0000256" key="1">
    <source>
        <dbReference type="ARBA" id="ARBA00022723"/>
    </source>
</evidence>
<dbReference type="GO" id="GO:0046872">
    <property type="term" value="F:metal ion binding"/>
    <property type="evidence" value="ECO:0007669"/>
    <property type="project" value="UniProtKB-KW"/>
</dbReference>
<evidence type="ECO:0000313" key="5">
    <source>
        <dbReference type="Proteomes" id="UP000612808"/>
    </source>
</evidence>
<gene>
    <name evidence="4" type="ORF">Aru02nite_38410</name>
</gene>
<dbReference type="Gene3D" id="3.30.70.360">
    <property type="match status" value="1"/>
</dbReference>
<keyword evidence="2" id="KW-0378">Hydrolase</keyword>
<dbReference type="Proteomes" id="UP000612808">
    <property type="component" value="Unassembled WGS sequence"/>
</dbReference>
<dbReference type="GO" id="GO:0008777">
    <property type="term" value="F:acetylornithine deacetylase activity"/>
    <property type="evidence" value="ECO:0007669"/>
    <property type="project" value="TreeGrafter"/>
</dbReference>
<dbReference type="EMBL" id="BOMB01000021">
    <property type="protein sequence ID" value="GID12952.1"/>
    <property type="molecule type" value="Genomic_DNA"/>
</dbReference>
<dbReference type="PANTHER" id="PTHR43808:SF31">
    <property type="entry name" value="N-ACETYL-L-CITRULLINE DEACETYLASE"/>
    <property type="match status" value="1"/>
</dbReference>
<dbReference type="InterPro" id="IPR036264">
    <property type="entry name" value="Bact_exopeptidase_dim_dom"/>
</dbReference>
<dbReference type="SUPFAM" id="SSF55031">
    <property type="entry name" value="Bacterial exopeptidase dimerisation domain"/>
    <property type="match status" value="1"/>
</dbReference>
<comment type="caution">
    <text evidence="4">The sequence shown here is derived from an EMBL/GenBank/DDBJ whole genome shotgun (WGS) entry which is preliminary data.</text>
</comment>
<protein>
    <submittedName>
        <fullName evidence="4">Peptidase M20</fullName>
    </submittedName>
</protein>
<dbReference type="GO" id="GO:0006526">
    <property type="term" value="P:L-arginine biosynthetic process"/>
    <property type="evidence" value="ECO:0007669"/>
    <property type="project" value="TreeGrafter"/>
</dbReference>
<keyword evidence="5" id="KW-1185">Reference proteome</keyword>
<dbReference type="Pfam" id="PF07687">
    <property type="entry name" value="M20_dimer"/>
    <property type="match status" value="1"/>
</dbReference>
<dbReference type="PANTHER" id="PTHR43808">
    <property type="entry name" value="ACETYLORNITHINE DEACETYLASE"/>
    <property type="match status" value="1"/>
</dbReference>
<dbReference type="InterPro" id="IPR002933">
    <property type="entry name" value="Peptidase_M20"/>
</dbReference>
<name>A0A8J3NDI4_9ACTN</name>
<dbReference type="SUPFAM" id="SSF53187">
    <property type="entry name" value="Zn-dependent exopeptidases"/>
    <property type="match status" value="1"/>
</dbReference>
<dbReference type="InterPro" id="IPR050072">
    <property type="entry name" value="Peptidase_M20A"/>
</dbReference>
<proteinExistence type="predicted"/>
<evidence type="ECO:0000259" key="3">
    <source>
        <dbReference type="Pfam" id="PF07687"/>
    </source>
</evidence>
<keyword evidence="1" id="KW-0479">Metal-binding</keyword>
<reference evidence="4" key="1">
    <citation type="submission" date="2021-01" db="EMBL/GenBank/DDBJ databases">
        <title>Whole genome shotgun sequence of Actinocatenispora rupis NBRC 107355.</title>
        <authorList>
            <person name="Komaki H."/>
            <person name="Tamura T."/>
        </authorList>
    </citation>
    <scope>NUCLEOTIDE SEQUENCE</scope>
    <source>
        <strain evidence="4">NBRC 107355</strain>
    </source>
</reference>
<accession>A0A8J3NDI4</accession>
<dbReference type="Pfam" id="PF01546">
    <property type="entry name" value="Peptidase_M20"/>
    <property type="match status" value="1"/>
</dbReference>
<evidence type="ECO:0000256" key="2">
    <source>
        <dbReference type="ARBA" id="ARBA00022801"/>
    </source>
</evidence>
<evidence type="ECO:0000313" key="4">
    <source>
        <dbReference type="EMBL" id="GID12952.1"/>
    </source>
</evidence>